<sequence>MISAILSLRYNIPHRAAHILTPSLNLLIKSTISCSGGHSTPAFHISQYLSTIFEHLQLEPFIENSICCSQFFFLNGLTESVPTDQPHFQNHNEANEHDPPCTQLLGKFVQLAEPRTKTKPTSKEIYPNKTLHLSTSQKLAFNIAPAGWYYGNCASTSTIPKT</sequence>
<dbReference type="OrthoDB" id="2952577at2759"/>
<keyword evidence="2" id="KW-1185">Reference proteome</keyword>
<gene>
    <name evidence="1" type="ORF">O181_056490</name>
</gene>
<organism evidence="1 2">
    <name type="scientific">Austropuccinia psidii MF-1</name>
    <dbReference type="NCBI Taxonomy" id="1389203"/>
    <lineage>
        <taxon>Eukaryota</taxon>
        <taxon>Fungi</taxon>
        <taxon>Dikarya</taxon>
        <taxon>Basidiomycota</taxon>
        <taxon>Pucciniomycotina</taxon>
        <taxon>Pucciniomycetes</taxon>
        <taxon>Pucciniales</taxon>
        <taxon>Sphaerophragmiaceae</taxon>
        <taxon>Austropuccinia</taxon>
    </lineage>
</organism>
<name>A0A9Q3HW56_9BASI</name>
<protein>
    <submittedName>
        <fullName evidence="1">Uncharacterized protein</fullName>
    </submittedName>
</protein>
<reference evidence="1" key="1">
    <citation type="submission" date="2021-03" db="EMBL/GenBank/DDBJ databases">
        <title>Draft genome sequence of rust myrtle Austropuccinia psidii MF-1, a brazilian biotype.</title>
        <authorList>
            <person name="Quecine M.C."/>
            <person name="Pachon D.M.R."/>
            <person name="Bonatelli M.L."/>
            <person name="Correr F.H."/>
            <person name="Franceschini L.M."/>
            <person name="Leite T.F."/>
            <person name="Margarido G.R.A."/>
            <person name="Almeida C.A."/>
            <person name="Ferrarezi J.A."/>
            <person name="Labate C.A."/>
        </authorList>
    </citation>
    <scope>NUCLEOTIDE SEQUENCE</scope>
    <source>
        <strain evidence="1">MF-1</strain>
    </source>
</reference>
<evidence type="ECO:0000313" key="2">
    <source>
        <dbReference type="Proteomes" id="UP000765509"/>
    </source>
</evidence>
<accession>A0A9Q3HW56</accession>
<evidence type="ECO:0000313" key="1">
    <source>
        <dbReference type="EMBL" id="MBW0516775.1"/>
    </source>
</evidence>
<dbReference type="EMBL" id="AVOT02025478">
    <property type="protein sequence ID" value="MBW0516775.1"/>
    <property type="molecule type" value="Genomic_DNA"/>
</dbReference>
<proteinExistence type="predicted"/>
<dbReference type="AlphaFoldDB" id="A0A9Q3HW56"/>
<comment type="caution">
    <text evidence="1">The sequence shown here is derived from an EMBL/GenBank/DDBJ whole genome shotgun (WGS) entry which is preliminary data.</text>
</comment>
<dbReference type="Proteomes" id="UP000765509">
    <property type="component" value="Unassembled WGS sequence"/>
</dbReference>